<name>B4CWG3_9BACT</name>
<dbReference type="Proteomes" id="UP000005824">
    <property type="component" value="Unassembled WGS sequence"/>
</dbReference>
<organism evidence="1 2">
    <name type="scientific">Chthoniobacter flavus Ellin428</name>
    <dbReference type="NCBI Taxonomy" id="497964"/>
    <lineage>
        <taxon>Bacteria</taxon>
        <taxon>Pseudomonadati</taxon>
        <taxon>Verrucomicrobiota</taxon>
        <taxon>Spartobacteria</taxon>
        <taxon>Chthoniobacterales</taxon>
        <taxon>Chthoniobacteraceae</taxon>
        <taxon>Chthoniobacter</taxon>
    </lineage>
</organism>
<dbReference type="EMBL" id="ABVL01000002">
    <property type="protein sequence ID" value="EDY21755.1"/>
    <property type="molecule type" value="Genomic_DNA"/>
</dbReference>
<protein>
    <submittedName>
        <fullName evidence="1">Uncharacterized protein</fullName>
    </submittedName>
</protein>
<dbReference type="RefSeq" id="WP_006978327.1">
    <property type="nucleotide sequence ID" value="NZ_ABVL01000002.1"/>
</dbReference>
<keyword evidence="2" id="KW-1185">Reference proteome</keyword>
<evidence type="ECO:0000313" key="2">
    <source>
        <dbReference type="Proteomes" id="UP000005824"/>
    </source>
</evidence>
<comment type="caution">
    <text evidence="1">The sequence shown here is derived from an EMBL/GenBank/DDBJ whole genome shotgun (WGS) entry which is preliminary data.</text>
</comment>
<accession>B4CWG3</accession>
<gene>
    <name evidence="1" type="ORF">CfE428DRAFT_1000</name>
</gene>
<dbReference type="STRING" id="497964.CfE428DRAFT_1000"/>
<dbReference type="InParanoid" id="B4CWG3"/>
<reference evidence="1 2" key="1">
    <citation type="journal article" date="2011" name="J. Bacteriol.">
        <title>Genome sequence of Chthoniobacter flavus Ellin428, an aerobic heterotrophic soil bacterium.</title>
        <authorList>
            <person name="Kant R."/>
            <person name="van Passel M.W."/>
            <person name="Palva A."/>
            <person name="Lucas S."/>
            <person name="Lapidus A."/>
            <person name="Glavina Del Rio T."/>
            <person name="Dalin E."/>
            <person name="Tice H."/>
            <person name="Bruce D."/>
            <person name="Goodwin L."/>
            <person name="Pitluck S."/>
            <person name="Larimer F.W."/>
            <person name="Land M.L."/>
            <person name="Hauser L."/>
            <person name="Sangwan P."/>
            <person name="de Vos W.M."/>
            <person name="Janssen P.H."/>
            <person name="Smidt H."/>
        </authorList>
    </citation>
    <scope>NUCLEOTIDE SEQUENCE [LARGE SCALE GENOMIC DNA]</scope>
    <source>
        <strain evidence="1 2">Ellin428</strain>
    </source>
</reference>
<evidence type="ECO:0000313" key="1">
    <source>
        <dbReference type="EMBL" id="EDY21755.1"/>
    </source>
</evidence>
<dbReference type="eggNOG" id="ENOG502ZKXP">
    <property type="taxonomic scope" value="Bacteria"/>
</dbReference>
<dbReference type="AlphaFoldDB" id="B4CWG3"/>
<proteinExistence type="predicted"/>
<sequence>MQSGACTPIEVSSVVTLHPDYDLAVRCLEYIRLNFDFIIPEYAGLPVQLLALCHHHPNNLYPTLATTATVAEYPDLTVEEIENFTQRIDAWVKAQTLSSIVSQAQQIAAPSWSQLRDTSSP</sequence>